<dbReference type="Proteomes" id="UP001610432">
    <property type="component" value="Unassembled WGS sequence"/>
</dbReference>
<dbReference type="Gene3D" id="1.25.40.280">
    <property type="entry name" value="alix/aip1 like domains"/>
    <property type="match status" value="1"/>
</dbReference>
<organism evidence="5 6">
    <name type="scientific">Aspergillus lucknowensis</name>
    <dbReference type="NCBI Taxonomy" id="176173"/>
    <lineage>
        <taxon>Eukaryota</taxon>
        <taxon>Fungi</taxon>
        <taxon>Dikarya</taxon>
        <taxon>Ascomycota</taxon>
        <taxon>Pezizomycotina</taxon>
        <taxon>Eurotiomycetes</taxon>
        <taxon>Eurotiomycetidae</taxon>
        <taxon>Eurotiales</taxon>
        <taxon>Aspergillaceae</taxon>
        <taxon>Aspergillus</taxon>
        <taxon>Aspergillus subgen. Nidulantes</taxon>
    </lineage>
</organism>
<comment type="caution">
    <text evidence="5">The sequence shown here is derived from an EMBL/GenBank/DDBJ whole genome shotgun (WGS) entry which is preliminary data.</text>
</comment>
<sequence length="513" mass="55469">MVYAFDLPTTSHLSFQSFLSSRTHPSLPQSATTARHALRLTLKAHNRLPRGPQRDSHLTSVLSALNDYLPYVVAIAQGLNGKPIHTSGTPSAPQTEEIEVAQRAEFEPEWRATLASSSPLSLKPSRPTTNGRTRGPGIYYELAFTLTTLGYVLASLARSGVTRTLYASSTPSTEQRTAAVQTAAKHLLQASAIHTLLSSSPYFTSGLEATAEAVTAPDLAPASQMALSSLALAEATLLAVLKDDSYVVACIQARNPNDKEWMVRAPEIPKVRAHAFARLCIRAAEYAEQAGTGLGSVGPEGKRVGIDEDIVTYARVLGRVARARACRFLGVDAELAGKIGEGIAWLRAAKGALGLRGTGSGEKEASTKSRGLSKLKQGFRERREERRLEKGAGGERLEKRELGPGDNAGREEEGRVIEMLETKWVRMNDTINTQLIPSSTDYLTNLPSGRDIYPAPPPYKLPFLDEEHLARMRAPPAELELSPGSDVEDSDVESPARVDTPGAFPERADSAYY</sequence>
<feature type="region of interest" description="Disordered" evidence="3">
    <location>
        <begin position="474"/>
        <end position="513"/>
    </location>
</feature>
<dbReference type="InterPro" id="IPR004328">
    <property type="entry name" value="BRO1_dom"/>
</dbReference>
<dbReference type="PANTHER" id="PTHR40463">
    <property type="entry name" value="PH-RESPONSE REGULATOR PROTEIN PALC"/>
    <property type="match status" value="1"/>
</dbReference>
<dbReference type="GeneID" id="98149906"/>
<reference evidence="5 6" key="1">
    <citation type="submission" date="2024-07" db="EMBL/GenBank/DDBJ databases">
        <title>Section-level genome sequencing and comparative genomics of Aspergillus sections Usti and Cavernicolus.</title>
        <authorList>
            <consortium name="Lawrence Berkeley National Laboratory"/>
            <person name="Nybo J.L."/>
            <person name="Vesth T.C."/>
            <person name="Theobald S."/>
            <person name="Frisvad J.C."/>
            <person name="Larsen T.O."/>
            <person name="Kjaerboelling I."/>
            <person name="Rothschild-Mancinelli K."/>
            <person name="Lyhne E.K."/>
            <person name="Kogle M.E."/>
            <person name="Barry K."/>
            <person name="Clum A."/>
            <person name="Na H."/>
            <person name="Ledsgaard L."/>
            <person name="Lin J."/>
            <person name="Lipzen A."/>
            <person name="Kuo A."/>
            <person name="Riley R."/>
            <person name="Mondo S."/>
            <person name="Labutti K."/>
            <person name="Haridas S."/>
            <person name="Pangalinan J."/>
            <person name="Salamov A.A."/>
            <person name="Simmons B.A."/>
            <person name="Magnuson J.K."/>
            <person name="Chen J."/>
            <person name="Drula E."/>
            <person name="Henrissat B."/>
            <person name="Wiebenga A."/>
            <person name="Lubbers R.J."/>
            <person name="Gomes A.C."/>
            <person name="Macurrencykelacurrency M.R."/>
            <person name="Stajich J."/>
            <person name="Grigoriev I.V."/>
            <person name="Mortensen U.H."/>
            <person name="De Vries R.P."/>
            <person name="Baker S.E."/>
            <person name="Andersen M.R."/>
        </authorList>
    </citation>
    <scope>NUCLEOTIDE SEQUENCE [LARGE SCALE GENOMIC DNA]</scope>
    <source>
        <strain evidence="5 6">CBS 449.75</strain>
    </source>
</reference>
<evidence type="ECO:0000256" key="2">
    <source>
        <dbReference type="ARBA" id="ARBA00022193"/>
    </source>
</evidence>
<evidence type="ECO:0000256" key="1">
    <source>
        <dbReference type="ARBA" id="ARBA00010997"/>
    </source>
</evidence>
<dbReference type="PROSITE" id="PS51180">
    <property type="entry name" value="BRO1"/>
    <property type="match status" value="1"/>
</dbReference>
<evidence type="ECO:0000313" key="5">
    <source>
        <dbReference type="EMBL" id="KAL2860940.1"/>
    </source>
</evidence>
<accession>A0ABR4L8Z2</accession>
<feature type="compositionally biased region" description="Low complexity" evidence="3">
    <location>
        <begin position="115"/>
        <end position="129"/>
    </location>
</feature>
<dbReference type="RefSeq" id="XP_070880834.1">
    <property type="nucleotide sequence ID" value="XM_071034834.1"/>
</dbReference>
<gene>
    <name evidence="5" type="ORF">BJX67DRAFT_391703</name>
</gene>
<evidence type="ECO:0000256" key="3">
    <source>
        <dbReference type="SAM" id="MobiDB-lite"/>
    </source>
</evidence>
<dbReference type="InterPro" id="IPR037505">
    <property type="entry name" value="pH-resp_palC"/>
</dbReference>
<dbReference type="EMBL" id="JBFXLQ010000079">
    <property type="protein sequence ID" value="KAL2860940.1"/>
    <property type="molecule type" value="Genomic_DNA"/>
</dbReference>
<dbReference type="PANTHER" id="PTHR40463:SF1">
    <property type="entry name" value="PH-RESPONSE REGULATOR PROTEIN PALC"/>
    <property type="match status" value="1"/>
</dbReference>
<dbReference type="SMART" id="SM01041">
    <property type="entry name" value="BRO1"/>
    <property type="match status" value="1"/>
</dbReference>
<protein>
    <recommendedName>
        <fullName evidence="2">pH-response regulator protein palC</fullName>
    </recommendedName>
</protein>
<evidence type="ECO:0000259" key="4">
    <source>
        <dbReference type="PROSITE" id="PS51180"/>
    </source>
</evidence>
<feature type="region of interest" description="Disordered" evidence="3">
    <location>
        <begin position="356"/>
        <end position="413"/>
    </location>
</feature>
<name>A0ABR4L8Z2_9EURO</name>
<keyword evidence="6" id="KW-1185">Reference proteome</keyword>
<feature type="region of interest" description="Disordered" evidence="3">
    <location>
        <begin position="115"/>
        <end position="134"/>
    </location>
</feature>
<feature type="compositionally biased region" description="Basic and acidic residues" evidence="3">
    <location>
        <begin position="378"/>
        <end position="413"/>
    </location>
</feature>
<evidence type="ECO:0000313" key="6">
    <source>
        <dbReference type="Proteomes" id="UP001610432"/>
    </source>
</evidence>
<proteinExistence type="inferred from homology"/>
<dbReference type="InterPro" id="IPR038499">
    <property type="entry name" value="BRO1_sf"/>
</dbReference>
<feature type="domain" description="BRO1" evidence="4">
    <location>
        <begin position="1"/>
        <end position="459"/>
    </location>
</feature>
<comment type="similarity">
    <text evidence="1">Belongs to the palC family.</text>
</comment>